<sequence>MTPYLNLVGRDGIVVLIGAIDMVPRFHSGNLLMRRRSLSASMIGGIVETQELLDFCAHHGILPECELIAMADINEGFGRMERNDAKYRFVIDMATLERK</sequence>
<dbReference type="Gene3D" id="3.40.50.720">
    <property type="entry name" value="NAD(P)-binding Rossmann-like Domain"/>
    <property type="match status" value="1"/>
</dbReference>
<geneLocation type="plasmid" evidence="5 7">
    <name>plas1</name>
</geneLocation>
<evidence type="ECO:0000256" key="3">
    <source>
        <dbReference type="ARBA" id="ARBA00023002"/>
    </source>
</evidence>
<name>A0A1Z1FG57_9SPHN</name>
<keyword evidence="6" id="KW-1185">Reference proteome</keyword>
<dbReference type="STRING" id="450378.GCA_001661675_03052"/>
<evidence type="ECO:0000256" key="2">
    <source>
        <dbReference type="ARBA" id="ARBA00022833"/>
    </source>
</evidence>
<keyword evidence="3" id="KW-0560">Oxidoreductase</keyword>
<keyword evidence="4" id="KW-0614">Plasmid</keyword>
<evidence type="ECO:0000313" key="5">
    <source>
        <dbReference type="EMBL" id="QNE07101.1"/>
    </source>
</evidence>
<reference evidence="4 6" key="1">
    <citation type="submission" date="2017-01" db="EMBL/GenBank/DDBJ databases">
        <title>Complete genome sequence of esterase-producing bacterium Croceicoccus marinus E4A9.</title>
        <authorList>
            <person name="Wu Y.-H."/>
            <person name="Cheng H."/>
            <person name="Xu L."/>
            <person name="Huo Y.-Y."/>
            <person name="Wang C.-S."/>
            <person name="Xu X.-W."/>
        </authorList>
    </citation>
    <scope>NUCLEOTIDE SEQUENCE [LARGE SCALE GENOMIC DNA]</scope>
    <source>
        <strain evidence="4 6">E4A9</strain>
        <plasmid evidence="4">pCME4A9I</plasmid>
        <plasmid evidence="6">Plasmid pcme4a9i</plasmid>
    </source>
</reference>
<protein>
    <recommendedName>
        <fullName evidence="8">Alcohol dehydrogenase-like C-terminal domain-containing protein</fullName>
    </recommendedName>
</protein>
<dbReference type="GO" id="GO:0016616">
    <property type="term" value="F:oxidoreductase activity, acting on the CH-OH group of donors, NAD or NADP as acceptor"/>
    <property type="evidence" value="ECO:0007669"/>
    <property type="project" value="InterPro"/>
</dbReference>
<dbReference type="AlphaFoldDB" id="A0A1Z1FG57"/>
<keyword evidence="1" id="KW-0479">Metal-binding</keyword>
<dbReference type="KEGG" id="cman:A9D14_15185"/>
<geneLocation type="plasmid" evidence="6">
    <name>pcme4a9i</name>
</geneLocation>
<keyword evidence="2" id="KW-0862">Zinc</keyword>
<proteinExistence type="predicted"/>
<evidence type="ECO:0000313" key="4">
    <source>
        <dbReference type="EMBL" id="ARU17713.1"/>
    </source>
</evidence>
<dbReference type="EMBL" id="CP060053">
    <property type="protein sequence ID" value="QNE07101.1"/>
    <property type="molecule type" value="Genomic_DNA"/>
</dbReference>
<dbReference type="GO" id="GO:0046872">
    <property type="term" value="F:metal ion binding"/>
    <property type="evidence" value="ECO:0007669"/>
    <property type="project" value="UniProtKB-KW"/>
</dbReference>
<dbReference type="InterPro" id="IPR047109">
    <property type="entry name" value="CAD-like"/>
</dbReference>
<geneLocation type="plasmid" evidence="4">
    <name>pCME4A9I</name>
</geneLocation>
<dbReference type="PANTHER" id="PTHR42683">
    <property type="entry name" value="ALDEHYDE REDUCTASE"/>
    <property type="match status" value="1"/>
</dbReference>
<dbReference type="EMBL" id="CP019603">
    <property type="protein sequence ID" value="ARU17713.1"/>
    <property type="molecule type" value="Genomic_DNA"/>
</dbReference>
<organism evidence="4 6">
    <name type="scientific">Croceicoccus marinus</name>
    <dbReference type="NCBI Taxonomy" id="450378"/>
    <lineage>
        <taxon>Bacteria</taxon>
        <taxon>Pseudomonadati</taxon>
        <taxon>Pseudomonadota</taxon>
        <taxon>Alphaproteobacteria</taxon>
        <taxon>Sphingomonadales</taxon>
        <taxon>Erythrobacteraceae</taxon>
        <taxon>Croceicoccus</taxon>
    </lineage>
</organism>
<evidence type="ECO:0000313" key="7">
    <source>
        <dbReference type="Proteomes" id="UP000515297"/>
    </source>
</evidence>
<dbReference type="Proteomes" id="UP000515297">
    <property type="component" value="Plasmid plas1"/>
</dbReference>
<evidence type="ECO:0008006" key="8">
    <source>
        <dbReference type="Google" id="ProtNLM"/>
    </source>
</evidence>
<evidence type="ECO:0000313" key="6">
    <source>
        <dbReference type="Proteomes" id="UP000195807"/>
    </source>
</evidence>
<dbReference type="Proteomes" id="UP000195807">
    <property type="component" value="Plasmid pCME4A9I"/>
</dbReference>
<reference evidence="5 7" key="2">
    <citation type="submission" date="2020-08" db="EMBL/GenBank/DDBJ databases">
        <authorList>
            <person name="Liu G."/>
            <person name="Sun C."/>
        </authorList>
    </citation>
    <scope>NUCLEOTIDE SEQUENCE [LARGE SCALE GENOMIC DNA]</scope>
    <source>
        <strain evidence="5 7">OT19</strain>
        <plasmid evidence="5 7">plas1</plasmid>
    </source>
</reference>
<dbReference type="RefSeq" id="WP_066849774.1">
    <property type="nucleotide sequence ID" value="NZ_CP019603.1"/>
</dbReference>
<gene>
    <name evidence="4" type="ORF">A9D14_15185</name>
    <name evidence="5" type="ORF">H4O24_18970</name>
</gene>
<dbReference type="SUPFAM" id="SSF51735">
    <property type="entry name" value="NAD(P)-binding Rossmann-fold domains"/>
    <property type="match status" value="1"/>
</dbReference>
<dbReference type="Gene3D" id="3.90.180.10">
    <property type="entry name" value="Medium-chain alcohol dehydrogenases, catalytic domain"/>
    <property type="match status" value="1"/>
</dbReference>
<accession>A0A1Z1FG57</accession>
<dbReference type="InterPro" id="IPR036291">
    <property type="entry name" value="NAD(P)-bd_dom_sf"/>
</dbReference>
<evidence type="ECO:0000256" key="1">
    <source>
        <dbReference type="ARBA" id="ARBA00022723"/>
    </source>
</evidence>
<dbReference type="OrthoDB" id="9806940at2"/>